<protein>
    <recommendedName>
        <fullName evidence="2">histidine kinase</fullName>
        <ecNumber evidence="2">2.7.13.3</ecNumber>
    </recommendedName>
</protein>
<keyword evidence="3" id="KW-0597">Phosphoprotein</keyword>
<dbReference type="GO" id="GO:0046983">
    <property type="term" value="F:protein dimerization activity"/>
    <property type="evidence" value="ECO:0007669"/>
    <property type="project" value="InterPro"/>
</dbReference>
<evidence type="ECO:0000313" key="14">
    <source>
        <dbReference type="Proteomes" id="UP000199515"/>
    </source>
</evidence>
<evidence type="ECO:0000256" key="1">
    <source>
        <dbReference type="ARBA" id="ARBA00000085"/>
    </source>
</evidence>
<feature type="domain" description="Histidine kinase/HSP90-like ATPase" evidence="10">
    <location>
        <begin position="312"/>
        <end position="392"/>
    </location>
</feature>
<dbReference type="AlphaFoldDB" id="A0A1H2USX2"/>
<keyword evidence="14" id="KW-1185">Reference proteome</keyword>
<dbReference type="Pfam" id="PF07730">
    <property type="entry name" value="HisKA_3"/>
    <property type="match status" value="1"/>
</dbReference>
<reference evidence="13 14" key="1">
    <citation type="submission" date="2016-10" db="EMBL/GenBank/DDBJ databases">
        <authorList>
            <person name="de Groot N.N."/>
        </authorList>
    </citation>
    <scope>NUCLEOTIDE SEQUENCE [LARGE SCALE GENOMIC DNA]</scope>
    <source>
        <strain evidence="13 14">CPCC 202699</strain>
    </source>
</reference>
<dbReference type="GO" id="GO:0000155">
    <property type="term" value="F:phosphorelay sensor kinase activity"/>
    <property type="evidence" value="ECO:0007669"/>
    <property type="project" value="InterPro"/>
</dbReference>
<keyword evidence="5" id="KW-0547">Nucleotide-binding</keyword>
<evidence type="ECO:0000256" key="3">
    <source>
        <dbReference type="ARBA" id="ARBA00022553"/>
    </source>
</evidence>
<dbReference type="InterPro" id="IPR003594">
    <property type="entry name" value="HATPase_dom"/>
</dbReference>
<evidence type="ECO:0000259" key="10">
    <source>
        <dbReference type="Pfam" id="PF02518"/>
    </source>
</evidence>
<gene>
    <name evidence="13" type="ORF">SAMN05421504_101991</name>
</gene>
<feature type="transmembrane region" description="Helical" evidence="9">
    <location>
        <begin position="143"/>
        <end position="167"/>
    </location>
</feature>
<dbReference type="Gene3D" id="1.20.5.1930">
    <property type="match status" value="1"/>
</dbReference>
<accession>A0A1H2USX2</accession>
<evidence type="ECO:0000256" key="2">
    <source>
        <dbReference type="ARBA" id="ARBA00012438"/>
    </source>
</evidence>
<dbReference type="EC" id="2.7.13.3" evidence="2"/>
<keyword evidence="6 13" id="KW-0418">Kinase</keyword>
<keyword evidence="8" id="KW-0902">Two-component regulatory system</keyword>
<organism evidence="13 14">
    <name type="scientific">Amycolatopsis xylanica</name>
    <dbReference type="NCBI Taxonomy" id="589385"/>
    <lineage>
        <taxon>Bacteria</taxon>
        <taxon>Bacillati</taxon>
        <taxon>Actinomycetota</taxon>
        <taxon>Actinomycetes</taxon>
        <taxon>Pseudonocardiales</taxon>
        <taxon>Pseudonocardiaceae</taxon>
        <taxon>Amycolatopsis</taxon>
    </lineage>
</organism>
<keyword evidence="9" id="KW-0472">Membrane</keyword>
<evidence type="ECO:0000256" key="4">
    <source>
        <dbReference type="ARBA" id="ARBA00022679"/>
    </source>
</evidence>
<dbReference type="STRING" id="589385.SAMN05421504_101991"/>
<proteinExistence type="predicted"/>
<dbReference type="Pfam" id="PF13796">
    <property type="entry name" value="Sensor"/>
    <property type="match status" value="1"/>
</dbReference>
<feature type="domain" description="Signal transduction histidine kinase subgroup 3 dimerisation and phosphoacceptor" evidence="11">
    <location>
        <begin position="206"/>
        <end position="273"/>
    </location>
</feature>
<dbReference type="PANTHER" id="PTHR24421">
    <property type="entry name" value="NITRATE/NITRITE SENSOR PROTEIN NARX-RELATED"/>
    <property type="match status" value="1"/>
</dbReference>
<dbReference type="GO" id="GO:0016020">
    <property type="term" value="C:membrane"/>
    <property type="evidence" value="ECO:0007669"/>
    <property type="project" value="InterPro"/>
</dbReference>
<evidence type="ECO:0000256" key="6">
    <source>
        <dbReference type="ARBA" id="ARBA00022777"/>
    </source>
</evidence>
<evidence type="ECO:0000259" key="11">
    <source>
        <dbReference type="Pfam" id="PF07730"/>
    </source>
</evidence>
<feature type="transmembrane region" description="Helical" evidence="9">
    <location>
        <begin position="16"/>
        <end position="37"/>
    </location>
</feature>
<feature type="domain" description="Putative sensor" evidence="12">
    <location>
        <begin position="18"/>
        <end position="178"/>
    </location>
</feature>
<dbReference type="PANTHER" id="PTHR24421:SF10">
    <property type="entry name" value="NITRATE_NITRITE SENSOR PROTEIN NARQ"/>
    <property type="match status" value="1"/>
</dbReference>
<dbReference type="InterPro" id="IPR025828">
    <property type="entry name" value="Put_sensor_dom"/>
</dbReference>
<dbReference type="Proteomes" id="UP000199515">
    <property type="component" value="Unassembled WGS sequence"/>
</dbReference>
<keyword evidence="9" id="KW-1133">Transmembrane helix</keyword>
<dbReference type="RefSeq" id="WP_245757154.1">
    <property type="nucleotide sequence ID" value="NZ_FNON01000001.1"/>
</dbReference>
<dbReference type="InterPro" id="IPR050482">
    <property type="entry name" value="Sensor_HK_TwoCompSys"/>
</dbReference>
<dbReference type="SUPFAM" id="SSF55874">
    <property type="entry name" value="ATPase domain of HSP90 chaperone/DNA topoisomerase II/histidine kinase"/>
    <property type="match status" value="1"/>
</dbReference>
<evidence type="ECO:0000313" key="13">
    <source>
        <dbReference type="EMBL" id="SDW59243.1"/>
    </source>
</evidence>
<dbReference type="GO" id="GO:0005524">
    <property type="term" value="F:ATP binding"/>
    <property type="evidence" value="ECO:0007669"/>
    <property type="project" value="UniProtKB-KW"/>
</dbReference>
<dbReference type="Gene3D" id="3.30.565.10">
    <property type="entry name" value="Histidine kinase-like ATPase, C-terminal domain"/>
    <property type="match status" value="1"/>
</dbReference>
<feature type="transmembrane region" description="Helical" evidence="9">
    <location>
        <begin position="43"/>
        <end position="66"/>
    </location>
</feature>
<evidence type="ECO:0000256" key="7">
    <source>
        <dbReference type="ARBA" id="ARBA00022840"/>
    </source>
</evidence>
<dbReference type="CDD" id="cd16917">
    <property type="entry name" value="HATPase_UhpB-NarQ-NarX-like"/>
    <property type="match status" value="1"/>
</dbReference>
<evidence type="ECO:0000256" key="9">
    <source>
        <dbReference type="SAM" id="Phobius"/>
    </source>
</evidence>
<feature type="transmembrane region" description="Helical" evidence="9">
    <location>
        <begin position="93"/>
        <end position="123"/>
    </location>
</feature>
<comment type="catalytic activity">
    <reaction evidence="1">
        <text>ATP + protein L-histidine = ADP + protein N-phospho-L-histidine.</text>
        <dbReference type="EC" id="2.7.13.3"/>
    </reaction>
</comment>
<dbReference type="Pfam" id="PF02518">
    <property type="entry name" value="HATPase_c"/>
    <property type="match status" value="1"/>
</dbReference>
<dbReference type="EMBL" id="FNON01000001">
    <property type="protein sequence ID" value="SDW59243.1"/>
    <property type="molecule type" value="Genomic_DNA"/>
</dbReference>
<dbReference type="InterPro" id="IPR011712">
    <property type="entry name" value="Sig_transdc_His_kin_sub3_dim/P"/>
</dbReference>
<keyword evidence="9" id="KW-0812">Transmembrane</keyword>
<sequence length="396" mass="42133">MTVLRCLGSTRPWRSLWYLGVGAVGALPMLALVKWVLKTNTPIGYLTGVVLIVMVNVLLSAPLAAMERRRLKVIDRRSGSRAPLGKNRLWRELGYAVAFTAVIAVLDFLVVIVALSVLIVPLSPLLEFVLDLGSIVNLDDGPVPSPIVVLVGIALMPVAAYLISMVARTQAAFARRLLTEPDTGLADRVAELTRSRTRLVDAFEAERKRIERDLHDGAQQRLVALTMTLGIAELDLAGLGGEGPRLVSKARAEAECVLAELRELIRGIHPQVLTDRGVEAAVAEIADRCPIPVEVHLDLPRASSAVEAVAYFAVSEALTNVVKHSHAERVDVTGVFAPGTAVVTVRDDGVGGANPANGTGLQGLADRVAVVGGRLTLSSPPGGPTELRVELPWACA</sequence>
<dbReference type="InterPro" id="IPR036890">
    <property type="entry name" value="HATPase_C_sf"/>
</dbReference>
<keyword evidence="4" id="KW-0808">Transferase</keyword>
<evidence type="ECO:0000256" key="5">
    <source>
        <dbReference type="ARBA" id="ARBA00022741"/>
    </source>
</evidence>
<evidence type="ECO:0000259" key="12">
    <source>
        <dbReference type="Pfam" id="PF13796"/>
    </source>
</evidence>
<evidence type="ECO:0000256" key="8">
    <source>
        <dbReference type="ARBA" id="ARBA00023012"/>
    </source>
</evidence>
<name>A0A1H2USX2_9PSEU</name>
<keyword evidence="7" id="KW-0067">ATP-binding</keyword>